<sequence>MSNRQRGRGGGQGGGNPCGGQQSRGGSHGRGGPSGHSGGGGQRGGSAGGNPWEGGDQGRRGNFRDQGGNRGGFGGGRPAAFNENVPEGIDHEQLVKSKLPLPKNDYQEVNLVGNFYKLDLGNETISHHHIGINKLFRKPEVKQTDEDMEKRQENFERFLKKNSKKIIETMFEQTASLNGLPFAFDGRSNLYTPSKLNIELVEVKNVKFDGGRPGDFIVTIKHVDSICLSHIASYFKKQTNEIPEQHMLVLDTIFRSYLTKEFDTNQRKFFNINEKGIVRNSIAQIVQGFINSARVTEFGIALNIHLKSACIISRNYTMLNELVFDLLRTQNLNDLNDHQIRQVNKMVRHLKIFTTHGKSVKNVYTIGEIISKTPKNLSFESKDGTKTTIFDYFKKTYGITLKNFPMVKSTGKERYLPMELCYLVDKQFLSHQKIDQNLQQELLRSSTHSPNVYFNYTGNFINKISKINQDGQSKFGIKSISAQPARFKGRVIKAPKMKGGRTFFSGAKYDSKWAVIVFCDNEKDVNINNLKSFVNQMRSKASQLGMNLHKNPEVVAAQKICNEKDLLNVFQRFKTTLNGLELVFCGIPTQPIRHMKPTLIYALTKYACDKTHGFICQCFRADRIDDTPRGYFDNFLLKVNGKLDGRNCDLPFESRRTMFVGVDVNHPGATETVRSSIAAAVGSYDDFFSKFSVSIRVQKNEGDEMVKQIDSMIIDLLNQYKAKNRQYPQNVIIFRDGVSEGQYNSVEKTEIKLIRDAMETVSGGKMKMNLTVLVVQKRHHTRFVLTDMDTSQRKPTFNVPSGTVVDNCIVDPQYKMFYLNSHFSPLGTSKPSKYIVMVDDLKLSTDHLYTVAFYACHGSVRTNKVISIPNAIRYADLCAYRSKQIMDSQCTPEKQAENLSEAEVKVMERKVIANLNALAQVNDKVRDRLYYC</sequence>
<dbReference type="InterPro" id="IPR003165">
    <property type="entry name" value="Piwi"/>
</dbReference>
<evidence type="ECO:0000313" key="6">
    <source>
        <dbReference type="Proteomes" id="UP001142055"/>
    </source>
</evidence>
<dbReference type="SUPFAM" id="SSF53098">
    <property type="entry name" value="Ribonuclease H-like"/>
    <property type="match status" value="1"/>
</dbReference>
<evidence type="ECO:0000259" key="3">
    <source>
        <dbReference type="PROSITE" id="PS50821"/>
    </source>
</evidence>
<feature type="domain" description="Piwi" evidence="4">
    <location>
        <begin position="582"/>
        <end position="887"/>
    </location>
</feature>
<dbReference type="Pfam" id="PF02171">
    <property type="entry name" value="Piwi"/>
    <property type="match status" value="1"/>
</dbReference>
<dbReference type="CDD" id="cd02846">
    <property type="entry name" value="PAZ_argonaute_like"/>
    <property type="match status" value="1"/>
</dbReference>
<evidence type="ECO:0000259" key="4">
    <source>
        <dbReference type="PROSITE" id="PS50822"/>
    </source>
</evidence>
<proteinExistence type="inferred from homology"/>
<dbReference type="Gene3D" id="2.170.260.10">
    <property type="entry name" value="paz domain"/>
    <property type="match status" value="1"/>
</dbReference>
<dbReference type="SMART" id="SM00950">
    <property type="entry name" value="Piwi"/>
    <property type="match status" value="1"/>
</dbReference>
<dbReference type="GO" id="GO:0003723">
    <property type="term" value="F:RNA binding"/>
    <property type="evidence" value="ECO:0007669"/>
    <property type="project" value="InterPro"/>
</dbReference>
<accession>A0A9Q0RLJ3</accession>
<dbReference type="EMBL" id="JAPWDV010000002">
    <property type="protein sequence ID" value="KAJ6218814.1"/>
    <property type="molecule type" value="Genomic_DNA"/>
</dbReference>
<name>A0A9Q0RLJ3_BLOTA</name>
<feature type="compositionally biased region" description="Gly residues" evidence="2">
    <location>
        <begin position="68"/>
        <end position="77"/>
    </location>
</feature>
<dbReference type="Gene3D" id="3.40.50.2300">
    <property type="match status" value="1"/>
</dbReference>
<dbReference type="PANTHER" id="PTHR22891">
    <property type="entry name" value="EUKARYOTIC TRANSLATION INITIATION FACTOR 2C"/>
    <property type="match status" value="1"/>
</dbReference>
<evidence type="ECO:0000256" key="1">
    <source>
        <dbReference type="RuleBase" id="RU361178"/>
    </source>
</evidence>
<dbReference type="InterPro" id="IPR003100">
    <property type="entry name" value="PAZ_dom"/>
</dbReference>
<feature type="region of interest" description="Disordered" evidence="2">
    <location>
        <begin position="1"/>
        <end position="84"/>
    </location>
</feature>
<dbReference type="PROSITE" id="PS50821">
    <property type="entry name" value="PAZ"/>
    <property type="match status" value="1"/>
</dbReference>
<keyword evidence="6" id="KW-1185">Reference proteome</keyword>
<gene>
    <name evidence="5" type="ORF">RDWZM_004626</name>
</gene>
<comment type="caution">
    <text evidence="5">The sequence shown here is derived from an EMBL/GenBank/DDBJ whole genome shotgun (WGS) entry which is preliminary data.</text>
</comment>
<dbReference type="SMART" id="SM00949">
    <property type="entry name" value="PAZ"/>
    <property type="match status" value="1"/>
</dbReference>
<dbReference type="AlphaFoldDB" id="A0A9Q0RLJ3"/>
<dbReference type="Proteomes" id="UP001142055">
    <property type="component" value="Chromosome 2"/>
</dbReference>
<protein>
    <submittedName>
        <fullName evidence="5">Uncharacterized protein</fullName>
    </submittedName>
</protein>
<feature type="compositionally biased region" description="Gly residues" evidence="2">
    <location>
        <begin position="8"/>
        <end position="52"/>
    </location>
</feature>
<organism evidence="5 6">
    <name type="scientific">Blomia tropicalis</name>
    <name type="common">Mite</name>
    <dbReference type="NCBI Taxonomy" id="40697"/>
    <lineage>
        <taxon>Eukaryota</taxon>
        <taxon>Metazoa</taxon>
        <taxon>Ecdysozoa</taxon>
        <taxon>Arthropoda</taxon>
        <taxon>Chelicerata</taxon>
        <taxon>Arachnida</taxon>
        <taxon>Acari</taxon>
        <taxon>Acariformes</taxon>
        <taxon>Sarcoptiformes</taxon>
        <taxon>Astigmata</taxon>
        <taxon>Glycyphagoidea</taxon>
        <taxon>Echimyopodidae</taxon>
        <taxon>Blomia</taxon>
    </lineage>
</organism>
<dbReference type="Pfam" id="PF02170">
    <property type="entry name" value="PAZ"/>
    <property type="match status" value="1"/>
</dbReference>
<dbReference type="Gene3D" id="3.30.420.10">
    <property type="entry name" value="Ribonuclease H-like superfamily/Ribonuclease H"/>
    <property type="match status" value="1"/>
</dbReference>
<comment type="similarity">
    <text evidence="1">Belongs to the argonaute family.</text>
</comment>
<dbReference type="OMA" id="ANCTLGH"/>
<dbReference type="Pfam" id="PF16486">
    <property type="entry name" value="ArgoN"/>
    <property type="match status" value="1"/>
</dbReference>
<evidence type="ECO:0000256" key="2">
    <source>
        <dbReference type="SAM" id="MobiDB-lite"/>
    </source>
</evidence>
<dbReference type="GO" id="GO:0034587">
    <property type="term" value="P:piRNA processing"/>
    <property type="evidence" value="ECO:0007669"/>
    <property type="project" value="UniProtKB-ARBA"/>
</dbReference>
<dbReference type="InterPro" id="IPR032474">
    <property type="entry name" value="Argonaute_N"/>
</dbReference>
<dbReference type="PROSITE" id="PS50822">
    <property type="entry name" value="PIWI"/>
    <property type="match status" value="1"/>
</dbReference>
<dbReference type="InterPro" id="IPR036085">
    <property type="entry name" value="PAZ_dom_sf"/>
</dbReference>
<evidence type="ECO:0000313" key="5">
    <source>
        <dbReference type="EMBL" id="KAJ6218814.1"/>
    </source>
</evidence>
<feature type="domain" description="PAZ" evidence="3">
    <location>
        <begin position="318"/>
        <end position="425"/>
    </location>
</feature>
<dbReference type="SUPFAM" id="SSF101690">
    <property type="entry name" value="PAZ domain"/>
    <property type="match status" value="1"/>
</dbReference>
<dbReference type="InterPro" id="IPR012337">
    <property type="entry name" value="RNaseH-like_sf"/>
</dbReference>
<dbReference type="InterPro" id="IPR036397">
    <property type="entry name" value="RNaseH_sf"/>
</dbReference>
<reference evidence="5" key="1">
    <citation type="submission" date="2022-12" db="EMBL/GenBank/DDBJ databases">
        <title>Genome assemblies of Blomia tropicalis.</title>
        <authorList>
            <person name="Cui Y."/>
        </authorList>
    </citation>
    <scope>NUCLEOTIDE SEQUENCE</scope>
    <source>
        <tissue evidence="5">Adult mites</tissue>
    </source>
</reference>